<reference evidence="1 2" key="1">
    <citation type="journal article" date="2016" name="Mol. Biol. Evol.">
        <title>Comparative Genomics of Early-Diverging Mushroom-Forming Fungi Provides Insights into the Origins of Lignocellulose Decay Capabilities.</title>
        <authorList>
            <person name="Nagy L.G."/>
            <person name="Riley R."/>
            <person name="Tritt A."/>
            <person name="Adam C."/>
            <person name="Daum C."/>
            <person name="Floudas D."/>
            <person name="Sun H."/>
            <person name="Yadav J.S."/>
            <person name="Pangilinan J."/>
            <person name="Larsson K.H."/>
            <person name="Matsuura K."/>
            <person name="Barry K."/>
            <person name="Labutti K."/>
            <person name="Kuo R."/>
            <person name="Ohm R.A."/>
            <person name="Bhattacharya S.S."/>
            <person name="Shirouzu T."/>
            <person name="Yoshinaga Y."/>
            <person name="Martin F.M."/>
            <person name="Grigoriev I.V."/>
            <person name="Hibbett D.S."/>
        </authorList>
    </citation>
    <scope>NUCLEOTIDE SEQUENCE [LARGE SCALE GENOMIC DNA]</scope>
    <source>
        <strain evidence="1 2">HHB12029</strain>
    </source>
</reference>
<evidence type="ECO:0000313" key="1">
    <source>
        <dbReference type="EMBL" id="KZW02891.1"/>
    </source>
</evidence>
<dbReference type="EMBL" id="KV425886">
    <property type="protein sequence ID" value="KZW02891.1"/>
    <property type="molecule type" value="Genomic_DNA"/>
</dbReference>
<protein>
    <submittedName>
        <fullName evidence="1">Uncharacterized protein</fullName>
    </submittedName>
</protein>
<gene>
    <name evidence="1" type="ORF">EXIGLDRAFT_375658</name>
</gene>
<evidence type="ECO:0000313" key="2">
    <source>
        <dbReference type="Proteomes" id="UP000077266"/>
    </source>
</evidence>
<keyword evidence="2" id="KW-1185">Reference proteome</keyword>
<accession>A0A165PZV5</accession>
<sequence length="213" mass="24229">MCSTCPVLNRRRLRGLRDATIRVLLHVVRRVRTRARTALHWSTAVAAVRLRGAGRWPTLCGTRAAIRELWARRLSPSGCGRRGRRASCVVTTVVAHRRARAVASCTRAWRVRAHRDHFRSSVHSPALPNSTRRRRLELLRDWPPVRIVVLGIGTIARVAIRLVRVLVRKRRYCIGIVGRVHVRVRIGSGIRVEVGRWPRGRSVDPCATRGARR</sequence>
<name>A0A165PZV5_EXIGL</name>
<proteinExistence type="predicted"/>
<dbReference type="Proteomes" id="UP000077266">
    <property type="component" value="Unassembled WGS sequence"/>
</dbReference>
<dbReference type="InParanoid" id="A0A165PZV5"/>
<organism evidence="1 2">
    <name type="scientific">Exidia glandulosa HHB12029</name>
    <dbReference type="NCBI Taxonomy" id="1314781"/>
    <lineage>
        <taxon>Eukaryota</taxon>
        <taxon>Fungi</taxon>
        <taxon>Dikarya</taxon>
        <taxon>Basidiomycota</taxon>
        <taxon>Agaricomycotina</taxon>
        <taxon>Agaricomycetes</taxon>
        <taxon>Auriculariales</taxon>
        <taxon>Exidiaceae</taxon>
        <taxon>Exidia</taxon>
    </lineage>
</organism>
<dbReference type="AlphaFoldDB" id="A0A165PZV5"/>